<dbReference type="Proteomes" id="UP001431634">
    <property type="component" value="Unassembled WGS sequence"/>
</dbReference>
<dbReference type="EMBL" id="JASBAO010000001">
    <property type="protein sequence ID" value="MDI2091561.1"/>
    <property type="molecule type" value="Genomic_DNA"/>
</dbReference>
<keyword evidence="3 6" id="KW-0808">Transferase</keyword>
<dbReference type="Pfam" id="PF01189">
    <property type="entry name" value="Methyltr_RsmB-F"/>
    <property type="match status" value="1"/>
</dbReference>
<evidence type="ECO:0000256" key="1">
    <source>
        <dbReference type="ARBA" id="ARBA00007494"/>
    </source>
</evidence>
<dbReference type="InterPro" id="IPR035926">
    <property type="entry name" value="NusB-like_sf"/>
</dbReference>
<protein>
    <submittedName>
        <fullName evidence="8">Transcription antitermination factor NusB</fullName>
    </submittedName>
</protein>
<dbReference type="PROSITE" id="PS51686">
    <property type="entry name" value="SAM_MT_RSMB_NOP"/>
    <property type="match status" value="1"/>
</dbReference>
<dbReference type="InterPro" id="IPR029063">
    <property type="entry name" value="SAM-dependent_MTases_sf"/>
</dbReference>
<reference evidence="8" key="1">
    <citation type="submission" date="2023-05" db="EMBL/GenBank/DDBJ databases">
        <title>Whole genome sequence of Commensalibacter sp.</title>
        <authorList>
            <person name="Charoenyingcharoen P."/>
            <person name="Yukphan P."/>
        </authorList>
    </citation>
    <scope>NUCLEOTIDE SEQUENCE</scope>
    <source>
        <strain evidence="8">TBRC 16381</strain>
    </source>
</reference>
<organism evidence="8 9">
    <name type="scientific">Commensalibacter oyaizuii</name>
    <dbReference type="NCBI Taxonomy" id="3043873"/>
    <lineage>
        <taxon>Bacteria</taxon>
        <taxon>Pseudomonadati</taxon>
        <taxon>Pseudomonadota</taxon>
        <taxon>Alphaproteobacteria</taxon>
        <taxon>Acetobacterales</taxon>
        <taxon>Acetobacteraceae</taxon>
    </lineage>
</organism>
<dbReference type="CDD" id="cd02440">
    <property type="entry name" value="AdoMet_MTases"/>
    <property type="match status" value="1"/>
</dbReference>
<dbReference type="PROSITE" id="PS01153">
    <property type="entry name" value="NOL1_NOP2_SUN"/>
    <property type="match status" value="1"/>
</dbReference>
<gene>
    <name evidence="8" type="ORF">QJV27_09320</name>
</gene>
<name>A0ABT6Q370_9PROT</name>
<sequence length="421" mass="46820">MNKEKDDTRQIAFEAVCQVLERNRSLDVVLDSLMTRHADERDKAAAYRLIICVLRQKGTLEAIIEPLLRRAPPQRVLWILLLGVAQIIFLDTPKHAALNTTVNLTRKNGLAGFTGLVNAVLRKVVDKGQTCLEELDQDRLNLPSWLWQEWKQAGFDPRKLAQCLAYEVPLDLSIKLGVSPPVGGERLLEGSYRYPVGTKVSSLSGFEEGNFWVQDVAASLPALLLNVQKGEKIADLCAAPGGKTAQLIVAGGQVTAVEKDPKRILRLQENLKRLQLNAEIIQKDASKLAYEEIFDAILLDAPCSATGIFRRHPDVLHIKKSKDINALVSIQRQLIQAALTYLKVGGRLIYSVCSLQIREAEEQAKYIASLPGVKSLPFTTEDVSFLPESLTKEGWVRTLPYMLQDKGGLDGFFIARFQKTA</sequence>
<evidence type="ECO:0000256" key="2">
    <source>
        <dbReference type="ARBA" id="ARBA00022603"/>
    </source>
</evidence>
<dbReference type="Gene3D" id="3.40.50.150">
    <property type="entry name" value="Vaccinia Virus protein VP39"/>
    <property type="match status" value="1"/>
</dbReference>
<comment type="similarity">
    <text evidence="1 6">Belongs to the class I-like SAM-binding methyltransferase superfamily. RsmB/NOP family.</text>
</comment>
<feature type="domain" description="SAM-dependent MTase RsmB/NOP-type" evidence="7">
    <location>
        <begin position="134"/>
        <end position="420"/>
    </location>
</feature>
<evidence type="ECO:0000256" key="4">
    <source>
        <dbReference type="ARBA" id="ARBA00022691"/>
    </source>
</evidence>
<proteinExistence type="inferred from homology"/>
<comment type="caution">
    <text evidence="8">The sequence shown here is derived from an EMBL/GenBank/DDBJ whole genome shotgun (WGS) entry which is preliminary data.</text>
</comment>
<evidence type="ECO:0000256" key="5">
    <source>
        <dbReference type="ARBA" id="ARBA00022884"/>
    </source>
</evidence>
<dbReference type="RefSeq" id="WP_281448650.1">
    <property type="nucleotide sequence ID" value="NZ_JASBAO010000001.1"/>
</dbReference>
<feature type="active site" description="Nucleophile" evidence="6">
    <location>
        <position position="353"/>
    </location>
</feature>
<accession>A0ABT6Q370</accession>
<dbReference type="InterPro" id="IPR001678">
    <property type="entry name" value="MeTrfase_RsmB-F_NOP2_dom"/>
</dbReference>
<keyword evidence="9" id="KW-1185">Reference proteome</keyword>
<dbReference type="InterPro" id="IPR023267">
    <property type="entry name" value="RCMT"/>
</dbReference>
<dbReference type="InterPro" id="IPR018314">
    <property type="entry name" value="RsmB/NOL1/NOP2-like_CS"/>
</dbReference>
<feature type="binding site" evidence="6">
    <location>
        <position position="300"/>
    </location>
    <ligand>
        <name>S-adenosyl-L-methionine</name>
        <dbReference type="ChEBI" id="CHEBI:59789"/>
    </ligand>
</feature>
<dbReference type="PANTHER" id="PTHR22807:SF61">
    <property type="entry name" value="NOL1_NOP2_SUN FAMILY PROTEIN _ ANTITERMINATION NUSB DOMAIN-CONTAINING PROTEIN"/>
    <property type="match status" value="1"/>
</dbReference>
<dbReference type="PANTHER" id="PTHR22807">
    <property type="entry name" value="NOP2 YEAST -RELATED NOL1/NOP2/FMU SUN DOMAIN-CONTAINING"/>
    <property type="match status" value="1"/>
</dbReference>
<keyword evidence="5 6" id="KW-0694">RNA-binding</keyword>
<dbReference type="Gene3D" id="1.10.940.10">
    <property type="entry name" value="NusB-like"/>
    <property type="match status" value="1"/>
</dbReference>
<keyword evidence="2 6" id="KW-0489">Methyltransferase</keyword>
<dbReference type="SUPFAM" id="SSF53335">
    <property type="entry name" value="S-adenosyl-L-methionine-dependent methyltransferases"/>
    <property type="match status" value="1"/>
</dbReference>
<feature type="binding site" evidence="6">
    <location>
        <position position="258"/>
    </location>
    <ligand>
        <name>S-adenosyl-L-methionine</name>
        <dbReference type="ChEBI" id="CHEBI:59789"/>
    </ligand>
</feature>
<dbReference type="InterPro" id="IPR049560">
    <property type="entry name" value="MeTrfase_RsmB-F_NOP2_cat"/>
</dbReference>
<dbReference type="InterPro" id="IPR006027">
    <property type="entry name" value="NusB_RsmB_TIM44"/>
</dbReference>
<evidence type="ECO:0000256" key="6">
    <source>
        <dbReference type="PROSITE-ProRule" id="PRU01023"/>
    </source>
</evidence>
<evidence type="ECO:0000313" key="9">
    <source>
        <dbReference type="Proteomes" id="UP001431634"/>
    </source>
</evidence>
<dbReference type="SUPFAM" id="SSF48013">
    <property type="entry name" value="NusB-like"/>
    <property type="match status" value="1"/>
</dbReference>
<evidence type="ECO:0000256" key="3">
    <source>
        <dbReference type="ARBA" id="ARBA00022679"/>
    </source>
</evidence>
<keyword evidence="4 6" id="KW-0949">S-adenosyl-L-methionine</keyword>
<feature type="binding site" evidence="6">
    <location>
        <begin position="237"/>
        <end position="243"/>
    </location>
    <ligand>
        <name>S-adenosyl-L-methionine</name>
        <dbReference type="ChEBI" id="CHEBI:59789"/>
    </ligand>
</feature>
<evidence type="ECO:0000313" key="8">
    <source>
        <dbReference type="EMBL" id="MDI2091561.1"/>
    </source>
</evidence>
<evidence type="ECO:0000259" key="7">
    <source>
        <dbReference type="PROSITE" id="PS51686"/>
    </source>
</evidence>
<feature type="binding site" evidence="6">
    <location>
        <position position="284"/>
    </location>
    <ligand>
        <name>S-adenosyl-L-methionine</name>
        <dbReference type="ChEBI" id="CHEBI:59789"/>
    </ligand>
</feature>
<dbReference type="Pfam" id="PF01029">
    <property type="entry name" value="NusB"/>
    <property type="match status" value="1"/>
</dbReference>
<dbReference type="PRINTS" id="PR02008">
    <property type="entry name" value="RCMTFAMILY"/>
</dbReference>